<proteinExistence type="predicted"/>
<evidence type="ECO:0000313" key="2">
    <source>
        <dbReference type="EMBL" id="QHT75272.1"/>
    </source>
</evidence>
<evidence type="ECO:0000256" key="1">
    <source>
        <dbReference type="SAM" id="MobiDB-lite"/>
    </source>
</evidence>
<dbReference type="EMBL" id="MN739866">
    <property type="protein sequence ID" value="QHT75272.1"/>
    <property type="molecule type" value="Genomic_DNA"/>
</dbReference>
<sequence length="244" mass="28765">MVRHKTLRKKYYKNRENTIVKTAPRRRATKRKRVEHRVAGMLRRVLSFNRKQRDERPPSAGPSTARASPVGTILGDSNQRRDRIALPGPSTAPRSESRIFHNSVLIREGAAALERIYTEYPRIFDSTVSKYDTRDPFPIIIRNGPHMFEQVTTNLYETDYEKHIKPIIDILPKTETFHEDDVLEIMRRLHTSLKRFIRELETKADIMKGRTKNEAHKEQLMRSIRLLREMMVHSHADQFFTQHI</sequence>
<name>A0A6C0H3X3_9ZZZZ</name>
<feature type="region of interest" description="Disordered" evidence="1">
    <location>
        <begin position="48"/>
        <end position="95"/>
    </location>
</feature>
<reference evidence="2" key="1">
    <citation type="journal article" date="2020" name="Nature">
        <title>Giant virus diversity and host interactions through global metagenomics.</title>
        <authorList>
            <person name="Schulz F."/>
            <person name="Roux S."/>
            <person name="Paez-Espino D."/>
            <person name="Jungbluth S."/>
            <person name="Walsh D.A."/>
            <person name="Denef V.J."/>
            <person name="McMahon K.D."/>
            <person name="Konstantinidis K.T."/>
            <person name="Eloe-Fadrosh E.A."/>
            <person name="Kyrpides N.C."/>
            <person name="Woyke T."/>
        </authorList>
    </citation>
    <scope>NUCLEOTIDE SEQUENCE</scope>
    <source>
        <strain evidence="2">GVMAG-M-3300023179-63</strain>
    </source>
</reference>
<organism evidence="2">
    <name type="scientific">viral metagenome</name>
    <dbReference type="NCBI Taxonomy" id="1070528"/>
    <lineage>
        <taxon>unclassified sequences</taxon>
        <taxon>metagenomes</taxon>
        <taxon>organismal metagenomes</taxon>
    </lineage>
</organism>
<dbReference type="AlphaFoldDB" id="A0A6C0H3X3"/>
<accession>A0A6C0H3X3</accession>
<protein>
    <submittedName>
        <fullName evidence="2">Uncharacterized protein</fullName>
    </submittedName>
</protein>